<dbReference type="SUPFAM" id="SSF47699">
    <property type="entry name" value="Bifunctional inhibitor/lipid-transfer protein/seed storage 2S albumin"/>
    <property type="match status" value="1"/>
</dbReference>
<feature type="signal peptide" evidence="2">
    <location>
        <begin position="1"/>
        <end position="26"/>
    </location>
</feature>
<dbReference type="InterPro" id="IPR040220">
    <property type="entry name" value="DD11"/>
</dbReference>
<dbReference type="EMBL" id="JBDFQZ010000010">
    <property type="protein sequence ID" value="KAK9682287.1"/>
    <property type="molecule type" value="Genomic_DNA"/>
</dbReference>
<feature type="domain" description="Prolamin-like" evidence="3">
    <location>
        <begin position="49"/>
        <end position="120"/>
    </location>
</feature>
<comment type="caution">
    <text evidence="4">The sequence shown here is derived from an EMBL/GenBank/DDBJ whole genome shotgun (WGS) entry which is preliminary data.</text>
</comment>
<evidence type="ECO:0000256" key="2">
    <source>
        <dbReference type="SAM" id="SignalP"/>
    </source>
</evidence>
<reference evidence="4" key="1">
    <citation type="submission" date="2024-03" db="EMBL/GenBank/DDBJ databases">
        <title>WGS assembly of Saponaria officinalis var. Norfolk2.</title>
        <authorList>
            <person name="Jenkins J."/>
            <person name="Shu S."/>
            <person name="Grimwood J."/>
            <person name="Barry K."/>
            <person name="Goodstein D."/>
            <person name="Schmutz J."/>
            <person name="Leebens-Mack J."/>
            <person name="Osbourn A."/>
        </authorList>
    </citation>
    <scope>NUCLEOTIDE SEQUENCE [LARGE SCALE GENOMIC DNA]</scope>
    <source>
        <strain evidence="4">JIC</strain>
    </source>
</reference>
<dbReference type="AlphaFoldDB" id="A0AAW1I102"/>
<gene>
    <name evidence="4" type="ORF">RND81_10G063100</name>
</gene>
<dbReference type="InterPro" id="IPR036312">
    <property type="entry name" value="Bifun_inhib/LTP/seed_sf"/>
</dbReference>
<dbReference type="PANTHER" id="PTHR31207:SF35">
    <property type="entry name" value="PROLAMIN-LIKE DOMAIN-CONTAINING PROTEIN"/>
    <property type="match status" value="1"/>
</dbReference>
<dbReference type="Proteomes" id="UP001443914">
    <property type="component" value="Unassembled WGS sequence"/>
</dbReference>
<keyword evidence="1 2" id="KW-0732">Signal</keyword>
<evidence type="ECO:0000259" key="3">
    <source>
        <dbReference type="Pfam" id="PF05617"/>
    </source>
</evidence>
<evidence type="ECO:0000313" key="4">
    <source>
        <dbReference type="EMBL" id="KAK9682287.1"/>
    </source>
</evidence>
<accession>A0AAW1I102</accession>
<organism evidence="4 5">
    <name type="scientific">Saponaria officinalis</name>
    <name type="common">Common soapwort</name>
    <name type="synonym">Lychnis saponaria</name>
    <dbReference type="NCBI Taxonomy" id="3572"/>
    <lineage>
        <taxon>Eukaryota</taxon>
        <taxon>Viridiplantae</taxon>
        <taxon>Streptophyta</taxon>
        <taxon>Embryophyta</taxon>
        <taxon>Tracheophyta</taxon>
        <taxon>Spermatophyta</taxon>
        <taxon>Magnoliopsida</taxon>
        <taxon>eudicotyledons</taxon>
        <taxon>Gunneridae</taxon>
        <taxon>Pentapetalae</taxon>
        <taxon>Caryophyllales</taxon>
        <taxon>Caryophyllaceae</taxon>
        <taxon>Caryophylleae</taxon>
        <taxon>Saponaria</taxon>
    </lineage>
</organism>
<proteinExistence type="predicted"/>
<dbReference type="InterPro" id="IPR008502">
    <property type="entry name" value="Prolamin-like"/>
</dbReference>
<evidence type="ECO:0000313" key="5">
    <source>
        <dbReference type="Proteomes" id="UP001443914"/>
    </source>
</evidence>
<protein>
    <recommendedName>
        <fullName evidence="3">Prolamin-like domain-containing protein</fullName>
    </recommendedName>
</protein>
<dbReference type="PANTHER" id="PTHR31207">
    <property type="entry name" value="ECA1 GAMETOGENESIS FAMILY PROTEIN (DUF784)-RELATED-RELATED"/>
    <property type="match status" value="1"/>
</dbReference>
<feature type="chain" id="PRO_5043497645" description="Prolamin-like domain-containing protein" evidence="2">
    <location>
        <begin position="27"/>
        <end position="128"/>
    </location>
</feature>
<name>A0AAW1I102_SAPOF</name>
<keyword evidence="5" id="KW-1185">Reference proteome</keyword>
<sequence>MESKTAPAMNLLVTVTLLCVSSFVMARPSIVSESVPAPSPSEDYRVQHCASGLGETCGDSIFHYVFGAGKHVSKECCNRLLNVGEVCHDLLTNVTIRLEQFPEQQAKQIRLKNDKAWKLCKKDGQIAN</sequence>
<evidence type="ECO:0000256" key="1">
    <source>
        <dbReference type="ARBA" id="ARBA00022729"/>
    </source>
</evidence>
<dbReference type="Pfam" id="PF05617">
    <property type="entry name" value="Prolamin_like"/>
    <property type="match status" value="1"/>
</dbReference>